<dbReference type="Proteomes" id="UP000566819">
    <property type="component" value="Unassembled WGS sequence"/>
</dbReference>
<gene>
    <name evidence="3" type="ORF">G7Y89_g14760</name>
</gene>
<dbReference type="AlphaFoldDB" id="A0A8H4QZF4"/>
<dbReference type="Gene3D" id="6.10.160.20">
    <property type="match status" value="1"/>
</dbReference>
<sequence length="178" mass="19608">MPPPKSKPQPDDSRSEASSTKEKVGSSSAAVNGKARRIPGTATTGSSLRDVVTAGSNNATAGASGAMTADATPGLQWSTFDPAILHGYRYDYRLNTPAAFNNTYNQIVLSRSPIGRLSPTMARHKEQRRQGKDQLANAVRKHFNSMGIVENEVVVDFLYKVRWQDKNFRMRFAPQRPR</sequence>
<comment type="caution">
    <text evidence="3">The sequence shown here is derived from an EMBL/GenBank/DDBJ whole genome shotgun (WGS) entry which is preliminary data.</text>
</comment>
<protein>
    <recommendedName>
        <fullName evidence="2">Histone deacetylase complex subunit SAP30 Sin3 binding domain-containing protein</fullName>
    </recommendedName>
</protein>
<feature type="domain" description="Histone deacetylase complex subunit SAP30 Sin3 binding" evidence="2">
    <location>
        <begin position="131"/>
        <end position="162"/>
    </location>
</feature>
<proteinExistence type="predicted"/>
<feature type="compositionally biased region" description="Basic and acidic residues" evidence="1">
    <location>
        <begin position="8"/>
        <end position="24"/>
    </location>
</feature>
<dbReference type="Pfam" id="PF13867">
    <property type="entry name" value="SAP30_Sin3_bdg"/>
    <property type="match status" value="1"/>
</dbReference>
<evidence type="ECO:0000259" key="2">
    <source>
        <dbReference type="Pfam" id="PF13867"/>
    </source>
</evidence>
<evidence type="ECO:0000313" key="3">
    <source>
        <dbReference type="EMBL" id="KAF4619087.1"/>
    </source>
</evidence>
<dbReference type="OrthoDB" id="510958at2759"/>
<name>A0A8H4QZF4_9HELO</name>
<dbReference type="InterPro" id="IPR038291">
    <property type="entry name" value="SAP30_C_sf"/>
</dbReference>
<dbReference type="EMBL" id="JAAMPI010002040">
    <property type="protein sequence ID" value="KAF4619087.1"/>
    <property type="molecule type" value="Genomic_DNA"/>
</dbReference>
<evidence type="ECO:0000313" key="4">
    <source>
        <dbReference type="Proteomes" id="UP000566819"/>
    </source>
</evidence>
<organism evidence="3 4">
    <name type="scientific">Cudoniella acicularis</name>
    <dbReference type="NCBI Taxonomy" id="354080"/>
    <lineage>
        <taxon>Eukaryota</taxon>
        <taxon>Fungi</taxon>
        <taxon>Dikarya</taxon>
        <taxon>Ascomycota</taxon>
        <taxon>Pezizomycotina</taxon>
        <taxon>Leotiomycetes</taxon>
        <taxon>Helotiales</taxon>
        <taxon>Tricladiaceae</taxon>
        <taxon>Cudoniella</taxon>
    </lineage>
</organism>
<keyword evidence="4" id="KW-1185">Reference proteome</keyword>
<feature type="region of interest" description="Disordered" evidence="1">
    <location>
        <begin position="1"/>
        <end position="49"/>
    </location>
</feature>
<evidence type="ECO:0000256" key="1">
    <source>
        <dbReference type="SAM" id="MobiDB-lite"/>
    </source>
</evidence>
<dbReference type="InterPro" id="IPR025718">
    <property type="entry name" value="SAP30_Sin3-bd"/>
</dbReference>
<reference evidence="3 4" key="1">
    <citation type="submission" date="2020-03" db="EMBL/GenBank/DDBJ databases">
        <title>Draft Genome Sequence of Cudoniella acicularis.</title>
        <authorList>
            <person name="Buettner E."/>
            <person name="Kellner H."/>
        </authorList>
    </citation>
    <scope>NUCLEOTIDE SEQUENCE [LARGE SCALE GENOMIC DNA]</scope>
    <source>
        <strain evidence="3 4">DSM 108380</strain>
    </source>
</reference>
<accession>A0A8H4QZF4</accession>